<name>A0A494TES2_SPHPE</name>
<evidence type="ECO:0000313" key="3">
    <source>
        <dbReference type="Proteomes" id="UP000276254"/>
    </source>
</evidence>
<feature type="region of interest" description="Disordered" evidence="1">
    <location>
        <begin position="16"/>
        <end position="62"/>
    </location>
</feature>
<dbReference type="AlphaFoldDB" id="A0A494TES2"/>
<proteinExistence type="predicted"/>
<feature type="compositionally biased region" description="Low complexity" evidence="1">
    <location>
        <begin position="256"/>
        <end position="270"/>
    </location>
</feature>
<protein>
    <submittedName>
        <fullName evidence="2">Uncharacterized protein</fullName>
    </submittedName>
</protein>
<gene>
    <name evidence="2" type="ORF">D3Y57_07035</name>
</gene>
<accession>A0A494TES2</accession>
<feature type="region of interest" description="Disordered" evidence="1">
    <location>
        <begin position="243"/>
        <end position="270"/>
    </location>
</feature>
<dbReference type="Proteomes" id="UP000276254">
    <property type="component" value="Chromosome"/>
</dbReference>
<reference evidence="2 3" key="1">
    <citation type="submission" date="2018-09" db="EMBL/GenBank/DDBJ databases">
        <title>Sphingomonas peninsula sp. nov., isolated from fildes peninsula, Antarctic soil.</title>
        <authorList>
            <person name="Yingchao G."/>
        </authorList>
    </citation>
    <scope>NUCLEOTIDE SEQUENCE [LARGE SCALE GENOMIC DNA]</scope>
    <source>
        <strain evidence="2 3">YZ-8</strain>
    </source>
</reference>
<dbReference type="RefSeq" id="WP_121152397.1">
    <property type="nucleotide sequence ID" value="NZ_CP032829.1"/>
</dbReference>
<feature type="compositionally biased region" description="Low complexity" evidence="1">
    <location>
        <begin position="35"/>
        <end position="59"/>
    </location>
</feature>
<keyword evidence="3" id="KW-1185">Reference proteome</keyword>
<evidence type="ECO:0000256" key="1">
    <source>
        <dbReference type="SAM" id="MobiDB-lite"/>
    </source>
</evidence>
<evidence type="ECO:0000313" key="2">
    <source>
        <dbReference type="EMBL" id="AYJ85772.1"/>
    </source>
</evidence>
<dbReference type="KEGG" id="spha:D3Y57_07035"/>
<dbReference type="EMBL" id="CP032829">
    <property type="protein sequence ID" value="AYJ85772.1"/>
    <property type="molecule type" value="Genomic_DNA"/>
</dbReference>
<organism evidence="2 3">
    <name type="scientific">Sphingomonas paeninsulae</name>
    <dbReference type="NCBI Taxonomy" id="2319844"/>
    <lineage>
        <taxon>Bacteria</taxon>
        <taxon>Pseudomonadati</taxon>
        <taxon>Pseudomonadota</taxon>
        <taxon>Alphaproteobacteria</taxon>
        <taxon>Sphingomonadales</taxon>
        <taxon>Sphingomonadaceae</taxon>
        <taxon>Sphingomonas</taxon>
    </lineage>
</organism>
<sequence>MSIRDEVFTDEETAALATLELDNTPPVDENDPVTTTEAIDPALAAATPAAPADPATPAPVDEDAAFKAWQEANKGKTPDELARIAFNQTKRADRVSFDHRRVTTQSAELASRAREQLASRKSSIAERRAAFATELNDDPDAATKRLADERFDAEERAAEAEVTQIERQAQLDSAIDLASRAIPDFATAFPKIREFGAELNYSPEEVDGISDGRDVVTLYLAMLSANMIKAGAMDMRGQMVSATPPSVAATDPRLNTPATPGTMTAGAGRATDGVKSVEEQLGDLLNLSDADFNKLDTETLRRLTGNA</sequence>